<keyword evidence="1" id="KW-0472">Membrane</keyword>
<proteinExistence type="predicted"/>
<dbReference type="Proteomes" id="UP000191663">
    <property type="component" value="Unassembled WGS sequence"/>
</dbReference>
<feature type="transmembrane region" description="Helical" evidence="1">
    <location>
        <begin position="68"/>
        <end position="89"/>
    </location>
</feature>
<protein>
    <recommendedName>
        <fullName evidence="4">Fis family transcriptional regulator</fullName>
    </recommendedName>
</protein>
<dbReference type="InterPro" id="IPR007359">
    <property type="entry name" value="SigmaE_reg_RseC_MucC"/>
</dbReference>
<name>A0A1V4QGU9_UNCW3</name>
<dbReference type="PANTHER" id="PTHR35867">
    <property type="entry name" value="PROTEIN RSEC"/>
    <property type="match status" value="1"/>
</dbReference>
<gene>
    <name evidence="2" type="ORF">BXT86_00505</name>
</gene>
<evidence type="ECO:0000313" key="2">
    <source>
        <dbReference type="EMBL" id="OPX18580.1"/>
    </source>
</evidence>
<accession>A0A1V4QGU9</accession>
<evidence type="ECO:0000313" key="3">
    <source>
        <dbReference type="Proteomes" id="UP000191663"/>
    </source>
</evidence>
<sequence>MEEVGKVVKKEDGIVVIQIPISEHCSRCAMSKVCFASESDFRNIRARNLIDAKIGDTVKLNIPTHKRVFLSFVVFGLPIFTGIIGILIGQGSGNLGTAIGALTGLGIGLAIVKLVDLFWGKKQLPRVIEVCKEQ</sequence>
<reference evidence="3" key="1">
    <citation type="submission" date="2017-01" db="EMBL/GenBank/DDBJ databases">
        <title>Novel pathways for hydrocarbon cycling and metabolic interdependencies in hydrothermal sediment communities.</title>
        <authorList>
            <person name="Dombrowski N."/>
            <person name="Seitz K."/>
            <person name="Teske A."/>
            <person name="Baker B."/>
        </authorList>
    </citation>
    <scope>NUCLEOTIDE SEQUENCE [LARGE SCALE GENOMIC DNA]</scope>
</reference>
<feature type="transmembrane region" description="Helical" evidence="1">
    <location>
        <begin position="95"/>
        <end position="119"/>
    </location>
</feature>
<evidence type="ECO:0008006" key="4">
    <source>
        <dbReference type="Google" id="ProtNLM"/>
    </source>
</evidence>
<dbReference type="PANTHER" id="PTHR35867:SF1">
    <property type="entry name" value="PROTEIN RSEC"/>
    <property type="match status" value="1"/>
</dbReference>
<keyword evidence="1" id="KW-1133">Transmembrane helix</keyword>
<dbReference type="Pfam" id="PF04246">
    <property type="entry name" value="RseC_MucC"/>
    <property type="match status" value="1"/>
</dbReference>
<dbReference type="EMBL" id="MUKB01000006">
    <property type="protein sequence ID" value="OPX18580.1"/>
    <property type="molecule type" value="Genomic_DNA"/>
</dbReference>
<organism evidence="2 3">
    <name type="scientific">candidate division WOR-3 bacterium 4484_100</name>
    <dbReference type="NCBI Taxonomy" id="1936077"/>
    <lineage>
        <taxon>Bacteria</taxon>
        <taxon>Bacteria division WOR-3</taxon>
    </lineage>
</organism>
<comment type="caution">
    <text evidence="2">The sequence shown here is derived from an EMBL/GenBank/DDBJ whole genome shotgun (WGS) entry which is preliminary data.</text>
</comment>
<evidence type="ECO:0000256" key="1">
    <source>
        <dbReference type="SAM" id="Phobius"/>
    </source>
</evidence>
<dbReference type="AlphaFoldDB" id="A0A1V4QGU9"/>
<keyword evidence="1" id="KW-0812">Transmembrane</keyword>